<dbReference type="PANTHER" id="PTHR14969">
    <property type="entry name" value="SPHINGOSINE-1-PHOSPHATE PHOSPHOHYDROLASE"/>
    <property type="match status" value="1"/>
</dbReference>
<sequence length="228" mass="25338">MLNIQLGTNFGQCLKDVVQLPRPRCPPAARLLKTQVEEYGMPSTHALVAATVPATILFFTSHRYEYRVWVAFVIGILWCFMICLSRIYMGMHSILDVLGGISLAVLMLPILLPLVDWLDSFLLTHPSSPIVILVTSITMLILAPESATLVTKEDTTVIVGSFSGLQIGMWFLFAIGQIQGPPLEPPHTILWPSESQLLLMLLRTLFGLMLGFLAREIGKSLSIKFMKI</sequence>
<reference evidence="10" key="1">
    <citation type="submission" date="2023-07" db="EMBL/GenBank/DDBJ databases">
        <title>Chromosome-level genome assembly of Artemia franciscana.</title>
        <authorList>
            <person name="Jo E."/>
        </authorList>
    </citation>
    <scope>NUCLEOTIDE SEQUENCE</scope>
    <source>
        <tissue evidence="10">Whole body</tissue>
    </source>
</reference>
<dbReference type="SUPFAM" id="SSF48317">
    <property type="entry name" value="Acid phosphatase/Vanadium-dependent haloperoxidase"/>
    <property type="match status" value="1"/>
</dbReference>
<dbReference type="InterPro" id="IPR036938">
    <property type="entry name" value="PAP2/HPO_sf"/>
</dbReference>
<feature type="domain" description="Phosphatidic acid phosphatase type 2/haloperoxidase" evidence="9">
    <location>
        <begin position="1"/>
        <end position="112"/>
    </location>
</feature>
<evidence type="ECO:0000313" key="10">
    <source>
        <dbReference type="EMBL" id="KAK2708025.1"/>
    </source>
</evidence>
<dbReference type="EMBL" id="JAVRJZ010000019">
    <property type="protein sequence ID" value="KAK2708024.1"/>
    <property type="molecule type" value="Genomic_DNA"/>
</dbReference>
<dbReference type="GO" id="GO:0006670">
    <property type="term" value="P:sphingosine metabolic process"/>
    <property type="evidence" value="ECO:0007669"/>
    <property type="project" value="TreeGrafter"/>
</dbReference>
<feature type="transmembrane region" description="Helical" evidence="8">
    <location>
        <begin position="66"/>
        <end position="87"/>
    </location>
</feature>
<dbReference type="Gene3D" id="1.20.144.10">
    <property type="entry name" value="Phosphatidic acid phosphatase type 2/haloperoxidase"/>
    <property type="match status" value="1"/>
</dbReference>
<protein>
    <recommendedName>
        <fullName evidence="9">Phosphatidic acid phosphatase type 2/haloperoxidase domain-containing protein</fullName>
    </recommendedName>
</protein>
<accession>A0AA88H9R5</accession>
<keyword evidence="5 8" id="KW-1133">Transmembrane helix</keyword>
<evidence type="ECO:0000256" key="3">
    <source>
        <dbReference type="ARBA" id="ARBA00022801"/>
    </source>
</evidence>
<evidence type="ECO:0000259" key="9">
    <source>
        <dbReference type="SMART" id="SM00014"/>
    </source>
</evidence>
<comment type="subcellular location">
    <subcellularLocation>
        <location evidence="1">Endoplasmic reticulum membrane</location>
        <topology evidence="1">Multi-pass membrane protein</topology>
    </subcellularLocation>
</comment>
<keyword evidence="3" id="KW-0378">Hydrolase</keyword>
<name>A0AA88H9R5_ARTSF</name>
<keyword evidence="2 8" id="KW-0812">Transmembrane</keyword>
<evidence type="ECO:0000256" key="7">
    <source>
        <dbReference type="ARBA" id="ARBA00038324"/>
    </source>
</evidence>
<dbReference type="GO" id="GO:0042392">
    <property type="term" value="F:sphingosine-1-phosphate phosphatase activity"/>
    <property type="evidence" value="ECO:0007669"/>
    <property type="project" value="TreeGrafter"/>
</dbReference>
<dbReference type="EMBL" id="JAVRJZ010000019">
    <property type="protein sequence ID" value="KAK2708025.1"/>
    <property type="molecule type" value="Genomic_DNA"/>
</dbReference>
<evidence type="ECO:0000256" key="8">
    <source>
        <dbReference type="SAM" id="Phobius"/>
    </source>
</evidence>
<keyword evidence="11" id="KW-1185">Reference proteome</keyword>
<dbReference type="Proteomes" id="UP001187531">
    <property type="component" value="Unassembled WGS sequence"/>
</dbReference>
<feature type="transmembrane region" description="Helical" evidence="8">
    <location>
        <begin position="121"/>
        <end position="143"/>
    </location>
</feature>
<keyword evidence="4" id="KW-0256">Endoplasmic reticulum</keyword>
<evidence type="ECO:0000256" key="6">
    <source>
        <dbReference type="ARBA" id="ARBA00023136"/>
    </source>
</evidence>
<dbReference type="SMART" id="SM00014">
    <property type="entry name" value="acidPPc"/>
    <property type="match status" value="1"/>
</dbReference>
<gene>
    <name evidence="10" type="ORF">QYM36_015644</name>
</gene>
<dbReference type="PANTHER" id="PTHR14969:SF28">
    <property type="entry name" value="DIHYDROSPHINGOSINE 1-PHOSPHATE PHOSPHATASE LCB3-RELATED"/>
    <property type="match status" value="1"/>
</dbReference>
<dbReference type="AlphaFoldDB" id="A0AA88H9R5"/>
<evidence type="ECO:0000256" key="2">
    <source>
        <dbReference type="ARBA" id="ARBA00022692"/>
    </source>
</evidence>
<feature type="transmembrane region" description="Helical" evidence="8">
    <location>
        <begin position="155"/>
        <end position="175"/>
    </location>
</feature>
<evidence type="ECO:0000256" key="4">
    <source>
        <dbReference type="ARBA" id="ARBA00022824"/>
    </source>
</evidence>
<dbReference type="InterPro" id="IPR000326">
    <property type="entry name" value="PAP2/HPO"/>
</dbReference>
<feature type="transmembrane region" description="Helical" evidence="8">
    <location>
        <begin position="195"/>
        <end position="214"/>
    </location>
</feature>
<evidence type="ECO:0000256" key="1">
    <source>
        <dbReference type="ARBA" id="ARBA00004477"/>
    </source>
</evidence>
<dbReference type="Pfam" id="PF01569">
    <property type="entry name" value="PAP2"/>
    <property type="match status" value="1"/>
</dbReference>
<feature type="transmembrane region" description="Helical" evidence="8">
    <location>
        <begin position="94"/>
        <end position="115"/>
    </location>
</feature>
<dbReference type="GO" id="GO:0005789">
    <property type="term" value="C:endoplasmic reticulum membrane"/>
    <property type="evidence" value="ECO:0007669"/>
    <property type="project" value="UniProtKB-SubCell"/>
</dbReference>
<comment type="similarity">
    <text evidence="7">Belongs to the type 2 lipid phosphate phosphatase family.</text>
</comment>
<evidence type="ECO:0000313" key="11">
    <source>
        <dbReference type="Proteomes" id="UP001187531"/>
    </source>
</evidence>
<comment type="caution">
    <text evidence="10">The sequence shown here is derived from an EMBL/GenBank/DDBJ whole genome shotgun (WGS) entry which is preliminary data.</text>
</comment>
<proteinExistence type="inferred from homology"/>
<keyword evidence="6 8" id="KW-0472">Membrane</keyword>
<organism evidence="10 11">
    <name type="scientific">Artemia franciscana</name>
    <name type="common">Brine shrimp</name>
    <name type="synonym">Artemia sanfranciscana</name>
    <dbReference type="NCBI Taxonomy" id="6661"/>
    <lineage>
        <taxon>Eukaryota</taxon>
        <taxon>Metazoa</taxon>
        <taxon>Ecdysozoa</taxon>
        <taxon>Arthropoda</taxon>
        <taxon>Crustacea</taxon>
        <taxon>Branchiopoda</taxon>
        <taxon>Anostraca</taxon>
        <taxon>Artemiidae</taxon>
        <taxon>Artemia</taxon>
    </lineage>
</organism>
<evidence type="ECO:0000256" key="5">
    <source>
        <dbReference type="ARBA" id="ARBA00022989"/>
    </source>
</evidence>